<dbReference type="InterPro" id="IPR001005">
    <property type="entry name" value="SANT/Myb"/>
</dbReference>
<accession>A0A2T6ZWD6</accession>
<dbReference type="Proteomes" id="UP000244722">
    <property type="component" value="Unassembled WGS sequence"/>
</dbReference>
<dbReference type="PROSITE" id="PS50090">
    <property type="entry name" value="MYB_LIKE"/>
    <property type="match status" value="1"/>
</dbReference>
<dbReference type="SUPFAM" id="SSF46689">
    <property type="entry name" value="Homeodomain-like"/>
    <property type="match status" value="1"/>
</dbReference>
<dbReference type="STRING" id="42251.A0A2T6ZWD6"/>
<feature type="compositionally biased region" description="Acidic residues" evidence="1">
    <location>
        <begin position="234"/>
        <end position="247"/>
    </location>
</feature>
<dbReference type="Gene3D" id="1.10.10.60">
    <property type="entry name" value="Homeodomain-like"/>
    <property type="match status" value="1"/>
</dbReference>
<gene>
    <name evidence="3" type="ORF">B9Z19DRAFT_1124654</name>
</gene>
<evidence type="ECO:0000256" key="1">
    <source>
        <dbReference type="SAM" id="MobiDB-lite"/>
    </source>
</evidence>
<evidence type="ECO:0000313" key="3">
    <source>
        <dbReference type="EMBL" id="PUU79795.1"/>
    </source>
</evidence>
<reference evidence="3 4" key="1">
    <citation type="submission" date="2017-04" db="EMBL/GenBank/DDBJ databases">
        <title>Draft genome sequence of Tuber borchii Vittad., a whitish edible truffle.</title>
        <authorList>
            <consortium name="DOE Joint Genome Institute"/>
            <person name="Murat C."/>
            <person name="Kuo A."/>
            <person name="Barry K.W."/>
            <person name="Clum A."/>
            <person name="Dockter R.B."/>
            <person name="Fauchery L."/>
            <person name="Iotti M."/>
            <person name="Kohler A."/>
            <person name="Labutti K."/>
            <person name="Lindquist E.A."/>
            <person name="Lipzen A."/>
            <person name="Ohm R.A."/>
            <person name="Wang M."/>
            <person name="Grigoriev I.V."/>
            <person name="Zambonelli A."/>
            <person name="Martin F.M."/>
        </authorList>
    </citation>
    <scope>NUCLEOTIDE SEQUENCE [LARGE SCALE GENOMIC DNA]</scope>
    <source>
        <strain evidence="3 4">Tbo3840</strain>
    </source>
</reference>
<evidence type="ECO:0000259" key="2">
    <source>
        <dbReference type="PROSITE" id="PS50090"/>
    </source>
</evidence>
<dbReference type="InterPro" id="IPR009057">
    <property type="entry name" value="Homeodomain-like_sf"/>
</dbReference>
<feature type="compositionally biased region" description="Basic residues" evidence="1">
    <location>
        <begin position="1"/>
        <end position="15"/>
    </location>
</feature>
<protein>
    <recommendedName>
        <fullName evidence="2">Myb-like domain-containing protein</fullName>
    </recommendedName>
</protein>
<feature type="domain" description="Myb-like" evidence="2">
    <location>
        <begin position="36"/>
        <end position="77"/>
    </location>
</feature>
<organism evidence="3 4">
    <name type="scientific">Tuber borchii</name>
    <name type="common">White truffle</name>
    <dbReference type="NCBI Taxonomy" id="42251"/>
    <lineage>
        <taxon>Eukaryota</taxon>
        <taxon>Fungi</taxon>
        <taxon>Dikarya</taxon>
        <taxon>Ascomycota</taxon>
        <taxon>Pezizomycotina</taxon>
        <taxon>Pezizomycetes</taxon>
        <taxon>Pezizales</taxon>
        <taxon>Tuberaceae</taxon>
        <taxon>Tuber</taxon>
    </lineage>
</organism>
<comment type="caution">
    <text evidence="3">The sequence shown here is derived from an EMBL/GenBank/DDBJ whole genome shotgun (WGS) entry which is preliminary data.</text>
</comment>
<keyword evidence="4" id="KW-1185">Reference proteome</keyword>
<evidence type="ECO:0000313" key="4">
    <source>
        <dbReference type="Proteomes" id="UP000244722"/>
    </source>
</evidence>
<proteinExistence type="predicted"/>
<feature type="region of interest" description="Disordered" evidence="1">
    <location>
        <begin position="135"/>
        <end position="179"/>
    </location>
</feature>
<feature type="region of interest" description="Disordered" evidence="1">
    <location>
        <begin position="1"/>
        <end position="35"/>
    </location>
</feature>
<feature type="region of interest" description="Disordered" evidence="1">
    <location>
        <begin position="224"/>
        <end position="253"/>
    </location>
</feature>
<dbReference type="CDD" id="cd00167">
    <property type="entry name" value="SANT"/>
    <property type="match status" value="1"/>
</dbReference>
<sequence length="253" mass="27934">MPKSKPKKASPKHFPSKPYMRALHSAPPTTPPTAAWSTTDDELLLTSKTSGKKWVEISPLFPGKTSNACRKRHARLVTNAQLEWNAEREKDLAMEFVSAKVGFFKSLAGNLGLEWQQVEKKCVEMGFRALLEKGKKCAPGGPPPARTYSSQVDRKRRAMDDPGEESPGSEIIQPSPQPSVVVARPKVKRNWRAAKSKKPAGGIYGEIRVAGLKGAEFEAEVPVGMGLEVREDPADAEDELEDDEEEKVDIMRE</sequence>
<dbReference type="EMBL" id="NESQ01000082">
    <property type="protein sequence ID" value="PUU79795.1"/>
    <property type="molecule type" value="Genomic_DNA"/>
</dbReference>
<dbReference type="AlphaFoldDB" id="A0A2T6ZWD6"/>
<dbReference type="OrthoDB" id="4151352at2759"/>
<dbReference type="Pfam" id="PF13921">
    <property type="entry name" value="Myb_DNA-bind_6"/>
    <property type="match status" value="1"/>
</dbReference>
<name>A0A2T6ZWD6_TUBBO</name>